<evidence type="ECO:0000259" key="3">
    <source>
        <dbReference type="Pfam" id="PF10400"/>
    </source>
</evidence>
<dbReference type="SUPFAM" id="SSF46785">
    <property type="entry name" value="Winged helix' DNA-binding domain"/>
    <property type="match status" value="1"/>
</dbReference>
<feature type="domain" description="Transcription regulator PadR N-terminal" evidence="2">
    <location>
        <begin position="7"/>
        <end position="78"/>
    </location>
</feature>
<dbReference type="InterPro" id="IPR018309">
    <property type="entry name" value="Tscrpt_reg_PadR_C"/>
</dbReference>
<dbReference type="InterPro" id="IPR036388">
    <property type="entry name" value="WH-like_DNA-bd_sf"/>
</dbReference>
<keyword evidence="5" id="KW-1185">Reference proteome</keyword>
<sequence length="189" mass="20486">MALRFAILGLLLDGPSSGYDLARRFAEVIGAYAWDAKHSQIYPELRGLEEEGLIEVAARGARGRTAYRCTAEGLAELRGWLTTPPESRGGVRNEHALRLFLLPALDHEDAIEVLRHTEAAATAQAERLSQEVLRLQEATGAASGGPLGLTAQYGIGSFRATAQWARSAMDQVAVDARAGRWPGDHPSRR</sequence>
<dbReference type="Gene3D" id="1.10.10.10">
    <property type="entry name" value="Winged helix-like DNA-binding domain superfamily/Winged helix DNA-binding domain"/>
    <property type="match status" value="1"/>
</dbReference>
<dbReference type="Proteomes" id="UP001056535">
    <property type="component" value="Chromosome"/>
</dbReference>
<gene>
    <name evidence="4" type="ORF">NF557_17155</name>
</gene>
<dbReference type="Pfam" id="PF03551">
    <property type="entry name" value="PadR"/>
    <property type="match status" value="1"/>
</dbReference>
<accession>A0ABY4YIG0</accession>
<dbReference type="InterPro" id="IPR036390">
    <property type="entry name" value="WH_DNA-bd_sf"/>
</dbReference>
<dbReference type="EMBL" id="CP099490">
    <property type="protein sequence ID" value="USQ76290.1"/>
    <property type="molecule type" value="Genomic_DNA"/>
</dbReference>
<reference evidence="4" key="1">
    <citation type="submission" date="2022-06" db="EMBL/GenBank/DDBJ databases">
        <title>Ornithinimicrobium JY.X270.</title>
        <authorList>
            <person name="Huang Y."/>
        </authorList>
    </citation>
    <scope>NUCLEOTIDE SEQUENCE</scope>
    <source>
        <strain evidence="4">JY.X270</strain>
    </source>
</reference>
<evidence type="ECO:0000256" key="1">
    <source>
        <dbReference type="SAM" id="Coils"/>
    </source>
</evidence>
<organism evidence="4 5">
    <name type="scientific">Ornithinimicrobium cryptoxanthini</name>
    <dbReference type="NCBI Taxonomy" id="2934161"/>
    <lineage>
        <taxon>Bacteria</taxon>
        <taxon>Bacillati</taxon>
        <taxon>Actinomycetota</taxon>
        <taxon>Actinomycetes</taxon>
        <taxon>Micrococcales</taxon>
        <taxon>Ornithinimicrobiaceae</taxon>
        <taxon>Ornithinimicrobium</taxon>
    </lineage>
</organism>
<keyword evidence="1" id="KW-0175">Coiled coil</keyword>
<name>A0ABY4YIG0_9MICO</name>
<dbReference type="PANTHER" id="PTHR43252:SF6">
    <property type="entry name" value="NEGATIVE TRANSCRIPTION REGULATOR PADR"/>
    <property type="match status" value="1"/>
</dbReference>
<feature type="domain" description="Transcription regulator PadR C-terminal" evidence="3">
    <location>
        <begin position="91"/>
        <end position="171"/>
    </location>
</feature>
<feature type="coiled-coil region" evidence="1">
    <location>
        <begin position="111"/>
        <end position="138"/>
    </location>
</feature>
<protein>
    <submittedName>
        <fullName evidence="4">PadR family transcriptional regulator</fullName>
    </submittedName>
</protein>
<proteinExistence type="predicted"/>
<dbReference type="RefSeq" id="WP_252620985.1">
    <property type="nucleotide sequence ID" value="NZ_CP099490.1"/>
</dbReference>
<evidence type="ECO:0000313" key="4">
    <source>
        <dbReference type="EMBL" id="USQ76290.1"/>
    </source>
</evidence>
<evidence type="ECO:0000259" key="2">
    <source>
        <dbReference type="Pfam" id="PF03551"/>
    </source>
</evidence>
<dbReference type="Pfam" id="PF10400">
    <property type="entry name" value="Vir_act_alpha_C"/>
    <property type="match status" value="1"/>
</dbReference>
<dbReference type="PANTHER" id="PTHR43252">
    <property type="entry name" value="TRANSCRIPTIONAL REGULATOR YQJI"/>
    <property type="match status" value="1"/>
</dbReference>
<dbReference type="InterPro" id="IPR005149">
    <property type="entry name" value="Tscrpt_reg_PadR_N"/>
</dbReference>
<evidence type="ECO:0000313" key="5">
    <source>
        <dbReference type="Proteomes" id="UP001056535"/>
    </source>
</evidence>